<feature type="domain" description="Aldehyde dehydrogenase" evidence="5">
    <location>
        <begin position="822"/>
        <end position="927"/>
    </location>
</feature>
<dbReference type="GO" id="GO:0004029">
    <property type="term" value="F:aldehyde dehydrogenase (NAD+) activity"/>
    <property type="evidence" value="ECO:0007669"/>
    <property type="project" value="UniProtKB-EC"/>
</dbReference>
<accession>A0A4V5NGG5</accession>
<keyword evidence="8" id="KW-1185">Reference proteome</keyword>
<dbReference type="Proteomes" id="UP000309340">
    <property type="component" value="Unassembled WGS sequence"/>
</dbReference>
<proteinExistence type="inferred from homology"/>
<dbReference type="EC" id="1.2.1.3" evidence="3"/>
<evidence type="ECO:0000259" key="6">
    <source>
        <dbReference type="Pfam" id="PF06985"/>
    </source>
</evidence>
<evidence type="ECO:0000256" key="2">
    <source>
        <dbReference type="ARBA" id="ARBA00023002"/>
    </source>
</evidence>
<evidence type="ECO:0000256" key="3">
    <source>
        <dbReference type="ARBA" id="ARBA00024226"/>
    </source>
</evidence>
<comment type="catalytic activity">
    <reaction evidence="4">
        <text>an aldehyde + NAD(+) + H2O = a carboxylate + NADH + 2 H(+)</text>
        <dbReference type="Rhea" id="RHEA:16185"/>
        <dbReference type="ChEBI" id="CHEBI:15377"/>
        <dbReference type="ChEBI" id="CHEBI:15378"/>
        <dbReference type="ChEBI" id="CHEBI:17478"/>
        <dbReference type="ChEBI" id="CHEBI:29067"/>
        <dbReference type="ChEBI" id="CHEBI:57540"/>
        <dbReference type="ChEBI" id="CHEBI:57945"/>
        <dbReference type="EC" id="1.2.1.3"/>
    </reaction>
</comment>
<dbReference type="PANTHER" id="PTHR11699">
    <property type="entry name" value="ALDEHYDE DEHYDROGENASE-RELATED"/>
    <property type="match status" value="1"/>
</dbReference>
<comment type="caution">
    <text evidence="7">The sequence shown here is derived from an EMBL/GenBank/DDBJ whole genome shotgun (WGS) entry which is preliminary data.</text>
</comment>
<reference evidence="7 8" key="1">
    <citation type="submission" date="2017-03" db="EMBL/GenBank/DDBJ databases">
        <title>Genomes of endolithic fungi from Antarctica.</title>
        <authorList>
            <person name="Coleine C."/>
            <person name="Masonjones S."/>
            <person name="Stajich J.E."/>
        </authorList>
    </citation>
    <scope>NUCLEOTIDE SEQUENCE [LARGE SCALE GENOMIC DNA]</scope>
    <source>
        <strain evidence="7 8">CCFEE 5184</strain>
    </source>
</reference>
<comment type="similarity">
    <text evidence="1">Belongs to the aldehyde dehydrogenase family.</text>
</comment>
<dbReference type="Gene3D" id="3.40.605.10">
    <property type="entry name" value="Aldehyde Dehydrogenase, Chain A, domain 1"/>
    <property type="match status" value="2"/>
</dbReference>
<dbReference type="PROSITE" id="PS00070">
    <property type="entry name" value="ALDEHYDE_DEHYDR_CYS"/>
    <property type="match status" value="1"/>
</dbReference>
<evidence type="ECO:0000313" key="8">
    <source>
        <dbReference type="Proteomes" id="UP000309340"/>
    </source>
</evidence>
<dbReference type="OrthoDB" id="5362512at2759"/>
<gene>
    <name evidence="7" type="ORF">B0A55_03762</name>
</gene>
<name>A0A4V5NGG5_9PEZI</name>
<organism evidence="7 8">
    <name type="scientific">Friedmanniomyces simplex</name>
    <dbReference type="NCBI Taxonomy" id="329884"/>
    <lineage>
        <taxon>Eukaryota</taxon>
        <taxon>Fungi</taxon>
        <taxon>Dikarya</taxon>
        <taxon>Ascomycota</taxon>
        <taxon>Pezizomycotina</taxon>
        <taxon>Dothideomycetes</taxon>
        <taxon>Dothideomycetidae</taxon>
        <taxon>Mycosphaerellales</taxon>
        <taxon>Teratosphaeriaceae</taxon>
        <taxon>Friedmanniomyces</taxon>
    </lineage>
</organism>
<evidence type="ECO:0000256" key="4">
    <source>
        <dbReference type="ARBA" id="ARBA00049194"/>
    </source>
</evidence>
<dbReference type="Gene3D" id="3.40.309.10">
    <property type="entry name" value="Aldehyde Dehydrogenase, Chain A, domain 2"/>
    <property type="match status" value="2"/>
</dbReference>
<dbReference type="SUPFAM" id="SSF53720">
    <property type="entry name" value="ALDH-like"/>
    <property type="match status" value="1"/>
</dbReference>
<dbReference type="InterPro" id="IPR016162">
    <property type="entry name" value="Ald_DH_N"/>
</dbReference>
<keyword evidence="2" id="KW-0560">Oxidoreductase</keyword>
<evidence type="ECO:0000256" key="1">
    <source>
        <dbReference type="ARBA" id="ARBA00009986"/>
    </source>
</evidence>
<dbReference type="InterPro" id="IPR016160">
    <property type="entry name" value="Ald_DH_CS_CYS"/>
</dbReference>
<dbReference type="InterPro" id="IPR015590">
    <property type="entry name" value="Aldehyde_DH_dom"/>
</dbReference>
<dbReference type="InterPro" id="IPR016163">
    <property type="entry name" value="Ald_DH_C"/>
</dbReference>
<dbReference type="Pfam" id="PF06985">
    <property type="entry name" value="HET"/>
    <property type="match status" value="1"/>
</dbReference>
<dbReference type="STRING" id="329884.A0A4V5NGG5"/>
<evidence type="ECO:0000259" key="5">
    <source>
        <dbReference type="Pfam" id="PF00171"/>
    </source>
</evidence>
<dbReference type="InterPro" id="IPR016161">
    <property type="entry name" value="Ald_DH/histidinol_DH"/>
</dbReference>
<evidence type="ECO:0000313" key="7">
    <source>
        <dbReference type="EMBL" id="TKA74899.1"/>
    </source>
</evidence>
<feature type="domain" description="Heterokaryon incompatibility" evidence="6">
    <location>
        <begin position="75"/>
        <end position="223"/>
    </location>
</feature>
<sequence>MDAYELNSTNNSPSSFAIMCRWIKDCHDNHPLCRQLEPSARSLPTRLIYIGESGASDPIKPVLRLTAGLSAEIKYTTLSHCWGGQKFLRLLVADELAFRENIPVTELSKTFRDAMEVTRRLGICYIWIDSLCIIQDCEEDWRNEAKRMGEVYRGSCCNIAATAAKDGRDGLFRRRTLLEVEPCRIQATWTSSRQEAYFCHNLDIWDIEIDERPLLARAWVTQELNLSRRSLHFGRTQTFWECTQRRACESYPDRIPNFKAAKPSLHPSSLDLDNPFRFYDGRFIAHELWEKIVNLYSHGELTFESKDKLIAVSGLARNLGLPPETYLAGLWRQGLEEQLLWCVLKEGQTTMSTAAGPAVYRAPSWSWASINGPVLVKTPTMLALKHASIEVLDAKTEFVDPSNPFGQVQSGFLRLRCMLARGYLRERIEVMKTNWTFRSKQLAATPFDTSDPDRYQKRQYFGDSHVNVVWDRGEPALDRAYYCMLVNQQFGGCGLVVQPTGRRHGEYERLGYFAILTGAQEDSPARFSELCRKPLEDDHLYESRDSVTEAGIPRYTPFEKRMKAVLAYADEVEKYKQELTTLLTIEQGKPTWQISKEAKSGVHWIRGMASLSLPEDTIEETETKENIVRYTPIRVVGASFPWNFHILLTTGKGAPALRTGNTIIVKPSPFAPYCALKLVELAQKFFPPGVVQSISGGNEMGPMMTEHPGIDKISFTGSAATGKLVKSCSKTLKRVFLELQRWQRPSHHLPGRNIASVAPQVANHAFNNSGQICLNLKGLFIHDSIYDEFLAAVVAYVKTMAIGNGLDEGIMLGPLQNSMQFIDNPPEDSRIVVEEPFGPIVPALSWMTEDEVIARANNTRMGLGASVWTKDLDAADSIARQLEVGSVWFDIHFEISPFVPFGGHKESGVGSEWGMSGLKAHCNVQSIFYPK</sequence>
<dbReference type="InterPro" id="IPR010730">
    <property type="entry name" value="HET"/>
</dbReference>
<feature type="domain" description="Aldehyde dehydrogenase" evidence="5">
    <location>
        <begin position="555"/>
        <end position="821"/>
    </location>
</feature>
<dbReference type="EMBL" id="NAJQ01000209">
    <property type="protein sequence ID" value="TKA74899.1"/>
    <property type="molecule type" value="Genomic_DNA"/>
</dbReference>
<dbReference type="Pfam" id="PF00171">
    <property type="entry name" value="Aldedh"/>
    <property type="match status" value="2"/>
</dbReference>
<protein>
    <recommendedName>
        <fullName evidence="3">aldehyde dehydrogenase (NAD(+))</fullName>
        <ecNumber evidence="3">1.2.1.3</ecNumber>
    </recommendedName>
</protein>
<dbReference type="AlphaFoldDB" id="A0A4V5NGG5"/>